<dbReference type="Gene3D" id="1.10.30.50">
    <property type="match status" value="1"/>
</dbReference>
<dbReference type="InterPro" id="IPR003870">
    <property type="entry name" value="DUF222"/>
</dbReference>
<evidence type="ECO:0000313" key="3">
    <source>
        <dbReference type="EMBL" id="SEJ44942.1"/>
    </source>
</evidence>
<dbReference type="RefSeq" id="WP_052405785.1">
    <property type="nucleotide sequence ID" value="NZ_BBLU01000006.1"/>
</dbReference>
<evidence type="ECO:0000259" key="2">
    <source>
        <dbReference type="SMART" id="SM00507"/>
    </source>
</evidence>
<accession>A0A1H6Z5Q0</accession>
<dbReference type="EMBL" id="FNZI01000004">
    <property type="protein sequence ID" value="SEJ44942.1"/>
    <property type="molecule type" value="Genomic_DNA"/>
</dbReference>
<comment type="similarity">
    <text evidence="1">Belongs to the Rv1128c/1148c/1588c/1702c/1945/3466 family.</text>
</comment>
<evidence type="ECO:0000256" key="1">
    <source>
        <dbReference type="ARBA" id="ARBA00023450"/>
    </source>
</evidence>
<gene>
    <name evidence="3" type="ORF">SAMN05421637_1802</name>
</gene>
<feature type="domain" description="HNH nuclease" evidence="2">
    <location>
        <begin position="328"/>
        <end position="378"/>
    </location>
</feature>
<dbReference type="SMART" id="SM00507">
    <property type="entry name" value="HNHc"/>
    <property type="match status" value="1"/>
</dbReference>
<evidence type="ECO:0000313" key="4">
    <source>
        <dbReference type="Proteomes" id="UP000183315"/>
    </source>
</evidence>
<dbReference type="CDD" id="cd00085">
    <property type="entry name" value="HNHc"/>
    <property type="match status" value="1"/>
</dbReference>
<dbReference type="GO" id="GO:0004519">
    <property type="term" value="F:endonuclease activity"/>
    <property type="evidence" value="ECO:0007669"/>
    <property type="project" value="InterPro"/>
</dbReference>
<dbReference type="Pfam" id="PF01844">
    <property type="entry name" value="HNH"/>
    <property type="match status" value="1"/>
</dbReference>
<proteinExistence type="inferred from homology"/>
<organism evidence="3 4">
    <name type="scientific">Demequina mangrovi</name>
    <dbReference type="NCBI Taxonomy" id="1043493"/>
    <lineage>
        <taxon>Bacteria</taxon>
        <taxon>Bacillati</taxon>
        <taxon>Actinomycetota</taxon>
        <taxon>Actinomycetes</taxon>
        <taxon>Micrococcales</taxon>
        <taxon>Demequinaceae</taxon>
        <taxon>Demequina</taxon>
    </lineage>
</organism>
<reference evidence="4" key="1">
    <citation type="submission" date="2016-10" db="EMBL/GenBank/DDBJ databases">
        <authorList>
            <person name="Varghese N."/>
        </authorList>
    </citation>
    <scope>NUCLEOTIDE SEQUENCE [LARGE SCALE GENOMIC DNA]</scope>
    <source>
        <strain evidence="4">DSM 24868</strain>
    </source>
</reference>
<dbReference type="STRING" id="1043493.SAMN05421637_1802"/>
<dbReference type="InterPro" id="IPR003615">
    <property type="entry name" value="HNH_nuc"/>
</dbReference>
<dbReference type="OrthoDB" id="5177627at2"/>
<dbReference type="eggNOG" id="COG1403">
    <property type="taxonomic scope" value="Bacteria"/>
</dbReference>
<keyword evidence="4" id="KW-1185">Reference proteome</keyword>
<dbReference type="GO" id="GO:0008270">
    <property type="term" value="F:zinc ion binding"/>
    <property type="evidence" value="ECO:0007669"/>
    <property type="project" value="InterPro"/>
</dbReference>
<dbReference type="Pfam" id="PF02720">
    <property type="entry name" value="DUF222"/>
    <property type="match status" value="1"/>
</dbReference>
<dbReference type="AlphaFoldDB" id="A0A1H6Z5Q0"/>
<dbReference type="Proteomes" id="UP000183315">
    <property type="component" value="Unassembled WGS sequence"/>
</dbReference>
<dbReference type="InterPro" id="IPR002711">
    <property type="entry name" value="HNH"/>
</dbReference>
<dbReference type="GO" id="GO:0003676">
    <property type="term" value="F:nucleic acid binding"/>
    <property type="evidence" value="ECO:0007669"/>
    <property type="project" value="InterPro"/>
</dbReference>
<sequence>MTFSIARLDAALEALRGFDGRELADLSPEEYRAFAEATSALYRHAGVAASASGAEGLRRASASGAPTPSQTAVHRREVARSLGVDERGAQQLISAGASSRETRYAHVDRAFRDGRIGAASVEILARTLDSLPDRPADREERLVAKAARLSVRELRRACEQAVALVDREALEAKERRHRENRELVVGRDADGMVTLRARLDAASAAPIVAWLDAQVRDAFQRRRDDAVVEASDRRTAPQVRVDALVALAQHGLGCEEPGAGVRTEVVVRLDPEGLESGVGLGSCDSLDGPVSAGTMRMMAVDASIVPAVIGGASVPLDWGRAKRLFSRAQRRALVERDGGCAWCLAPPSWCVVHHVRYWREGGGTDLDNGVLLCTGCHVQLHASEWELEMRAGYPWLIPPASVDPARTPIPGGVRRLDPRCAA</sequence>
<name>A0A1H6Z5Q0_9MICO</name>
<protein>
    <submittedName>
        <fullName evidence="3">5-methylcytosine-specific restriction enzyme A</fullName>
    </submittedName>
</protein>